<comment type="catalytic activity">
    <reaction evidence="2">
        <text>2 GTP = 3',3'-c-di-GMP + 2 diphosphate</text>
        <dbReference type="Rhea" id="RHEA:24898"/>
        <dbReference type="ChEBI" id="CHEBI:33019"/>
        <dbReference type="ChEBI" id="CHEBI:37565"/>
        <dbReference type="ChEBI" id="CHEBI:58805"/>
        <dbReference type="EC" id="2.7.7.65"/>
    </reaction>
</comment>
<evidence type="ECO:0000313" key="5">
    <source>
        <dbReference type="Proteomes" id="UP000016587"/>
    </source>
</evidence>
<dbReference type="PANTHER" id="PTHR45138:SF9">
    <property type="entry name" value="DIGUANYLATE CYCLASE DGCM-RELATED"/>
    <property type="match status" value="1"/>
</dbReference>
<dbReference type="SUPFAM" id="SSF55073">
    <property type="entry name" value="Nucleotide cyclase"/>
    <property type="match status" value="1"/>
</dbReference>
<dbReference type="EMBL" id="CP006585">
    <property type="protein sequence ID" value="AGW14243.1"/>
    <property type="molecule type" value="Genomic_DNA"/>
</dbReference>
<dbReference type="PROSITE" id="PS50887">
    <property type="entry name" value="GGDEF"/>
    <property type="match status" value="1"/>
</dbReference>
<evidence type="ECO:0000256" key="2">
    <source>
        <dbReference type="ARBA" id="ARBA00034247"/>
    </source>
</evidence>
<dbReference type="InterPro" id="IPR043128">
    <property type="entry name" value="Rev_trsase/Diguanyl_cyclase"/>
</dbReference>
<feature type="domain" description="GGDEF" evidence="3">
    <location>
        <begin position="196"/>
        <end position="345"/>
    </location>
</feature>
<dbReference type="CDD" id="cd01949">
    <property type="entry name" value="GGDEF"/>
    <property type="match status" value="1"/>
</dbReference>
<dbReference type="HOGENOM" id="CLU_000445_11_5_7"/>
<evidence type="ECO:0000256" key="1">
    <source>
        <dbReference type="ARBA" id="ARBA00012528"/>
    </source>
</evidence>
<sequence>MAVELPVRNHCDFSCTDRMCRTLDKAGVPTDQKWRTLILYMRSLREYTTLTDSQKSAIQNLVLEALRKKEFTDAEFQRIIQRKQDILGEPCNDRLKMALAETMALVEEFSALVTTRKDDVLELGQRTVEALESGADPLELVGKIKASFKAVVDAMEGDVCHLREMSYTDALTGIGNRRAFDECMEEVVRLWQEQTVPSCLVMFDIDHFKDFNDTYGHRIGDHALTVVGRILMTYGEKIAPLLAGPCRAFRYGGEEFAMIFQNASQEQVLMHADALRSAVKKHPLIIRDPAGGVVDSSRHITVSAGVASLQPYWKSPLVAHLIDAADGALYRAKQAGRDRVVVYTPPPEDPSGTPLS</sequence>
<proteinExistence type="predicted"/>
<keyword evidence="5" id="KW-1185">Reference proteome</keyword>
<dbReference type="eggNOG" id="COG3706">
    <property type="taxonomic scope" value="Bacteria"/>
</dbReference>
<accession>T2GD61</accession>
<dbReference type="InterPro" id="IPR050469">
    <property type="entry name" value="Diguanylate_Cyclase"/>
</dbReference>
<dbReference type="EC" id="2.7.7.65" evidence="1"/>
<dbReference type="SMART" id="SM00267">
    <property type="entry name" value="GGDEF"/>
    <property type="match status" value="1"/>
</dbReference>
<dbReference type="PANTHER" id="PTHR45138">
    <property type="entry name" value="REGULATORY COMPONENTS OF SENSORY TRANSDUCTION SYSTEM"/>
    <property type="match status" value="1"/>
</dbReference>
<evidence type="ECO:0000259" key="3">
    <source>
        <dbReference type="PROSITE" id="PS50887"/>
    </source>
</evidence>
<gene>
    <name evidence="4" type="ORF">DGI_2505</name>
</gene>
<dbReference type="NCBIfam" id="TIGR00254">
    <property type="entry name" value="GGDEF"/>
    <property type="match status" value="1"/>
</dbReference>
<reference evidence="4 5" key="1">
    <citation type="journal article" date="2013" name="J. Bacteriol.">
        <title>Roles of HynAB and Ech, the only two hydrogenases found in the model sulfate reducer Desulfovibrio gigas.</title>
        <authorList>
            <person name="Morais-Silva F.O."/>
            <person name="Santos C.I."/>
            <person name="Rodrigues R."/>
            <person name="Pereira I.A."/>
            <person name="Rodrigues-Pousada C."/>
        </authorList>
    </citation>
    <scope>NUCLEOTIDE SEQUENCE [LARGE SCALE GENOMIC DNA]</scope>
    <source>
        <strain evidence="5">ATCC 19364 / DSM 1382 / NCIMB 9332 / VKM B-1759</strain>
    </source>
</reference>
<dbReference type="GO" id="GO:0043709">
    <property type="term" value="P:cell adhesion involved in single-species biofilm formation"/>
    <property type="evidence" value="ECO:0007669"/>
    <property type="project" value="TreeGrafter"/>
</dbReference>
<dbReference type="InterPro" id="IPR029787">
    <property type="entry name" value="Nucleotide_cyclase"/>
</dbReference>
<dbReference type="STRING" id="1121448.DGI_2505"/>
<dbReference type="Proteomes" id="UP000016587">
    <property type="component" value="Chromosome"/>
</dbReference>
<evidence type="ECO:0000313" key="4">
    <source>
        <dbReference type="EMBL" id="AGW14243.1"/>
    </source>
</evidence>
<protein>
    <recommendedName>
        <fullName evidence="1">diguanylate cyclase</fullName>
        <ecNumber evidence="1">2.7.7.65</ecNumber>
    </recommendedName>
</protein>
<dbReference type="InterPro" id="IPR000160">
    <property type="entry name" value="GGDEF_dom"/>
</dbReference>
<dbReference type="Pfam" id="PF00990">
    <property type="entry name" value="GGDEF"/>
    <property type="match status" value="1"/>
</dbReference>
<dbReference type="GO" id="GO:1902201">
    <property type="term" value="P:negative regulation of bacterial-type flagellum-dependent cell motility"/>
    <property type="evidence" value="ECO:0007669"/>
    <property type="project" value="TreeGrafter"/>
</dbReference>
<reference evidence="5" key="2">
    <citation type="submission" date="2013-07" db="EMBL/GenBank/DDBJ databases">
        <authorList>
            <person name="Morais-Silva F.O."/>
            <person name="Rezende A.M."/>
            <person name="Pimentel C."/>
            <person name="Resende D.M."/>
            <person name="Santos C.I."/>
            <person name="Clemente C."/>
            <person name="de Oliveira L.M."/>
            <person name="da Silva S.M."/>
            <person name="Costa D.A."/>
            <person name="Varela-Raposo A."/>
            <person name="Horacio E.C.A."/>
            <person name="Matos M."/>
            <person name="Flores O."/>
            <person name="Ruiz J.C."/>
            <person name="Rodrigues-Pousada C."/>
        </authorList>
    </citation>
    <scope>NUCLEOTIDE SEQUENCE [LARGE SCALE GENOMIC DNA]</scope>
    <source>
        <strain evidence="5">ATCC 19364 / DSM 1382 / NCIMB 9332 / VKM B-1759</strain>
    </source>
</reference>
<dbReference type="AlphaFoldDB" id="T2GD61"/>
<dbReference type="KEGG" id="dgg:DGI_2505"/>
<dbReference type="GO" id="GO:0052621">
    <property type="term" value="F:diguanylate cyclase activity"/>
    <property type="evidence" value="ECO:0007669"/>
    <property type="project" value="UniProtKB-EC"/>
</dbReference>
<dbReference type="PATRIC" id="fig|1121448.10.peg.2457"/>
<organism evidence="4 5">
    <name type="scientific">Megalodesulfovibrio gigas (strain ATCC 19364 / DSM 1382 / NCIMB 9332 / VKM B-1759)</name>
    <name type="common">Desulfovibrio gigas</name>
    <dbReference type="NCBI Taxonomy" id="1121448"/>
    <lineage>
        <taxon>Bacteria</taxon>
        <taxon>Pseudomonadati</taxon>
        <taxon>Thermodesulfobacteriota</taxon>
        <taxon>Desulfovibrionia</taxon>
        <taxon>Desulfovibrionales</taxon>
        <taxon>Desulfovibrionaceae</taxon>
        <taxon>Megalodesulfovibrio</taxon>
    </lineage>
</organism>
<name>T2GD61_MEGG1</name>
<dbReference type="Gene3D" id="3.30.70.270">
    <property type="match status" value="1"/>
</dbReference>
<dbReference type="GO" id="GO:0005886">
    <property type="term" value="C:plasma membrane"/>
    <property type="evidence" value="ECO:0007669"/>
    <property type="project" value="TreeGrafter"/>
</dbReference>
<dbReference type="FunFam" id="3.30.70.270:FF:000001">
    <property type="entry name" value="Diguanylate cyclase domain protein"/>
    <property type="match status" value="1"/>
</dbReference>